<dbReference type="RefSeq" id="WP_158003209.1">
    <property type="nucleotide sequence ID" value="NZ_LKHV02000001.1"/>
</dbReference>
<evidence type="ECO:0000313" key="11">
    <source>
        <dbReference type="Proteomes" id="UP000051494"/>
    </source>
</evidence>
<dbReference type="AlphaFoldDB" id="A0AAE3HNN7"/>
<evidence type="ECO:0000256" key="1">
    <source>
        <dbReference type="ARBA" id="ARBA00004651"/>
    </source>
</evidence>
<feature type="transmembrane region" description="Helical" evidence="9">
    <location>
        <begin position="172"/>
        <end position="195"/>
    </location>
</feature>
<evidence type="ECO:0000256" key="6">
    <source>
        <dbReference type="ARBA" id="ARBA00022989"/>
    </source>
</evidence>
<evidence type="ECO:0000313" key="10">
    <source>
        <dbReference type="EMBL" id="MCS5707891.1"/>
    </source>
</evidence>
<comment type="similarity">
    <text evidence="2">Belongs to the amino acid-polyamine-organocation (APC) superfamily. Basic amino acid/polyamine antiporter (APA) (TC 2.A.3.2) family.</text>
</comment>
<evidence type="ECO:0000256" key="9">
    <source>
        <dbReference type="SAM" id="Phobius"/>
    </source>
</evidence>
<dbReference type="Pfam" id="PF13520">
    <property type="entry name" value="AA_permease_2"/>
    <property type="match status" value="1"/>
</dbReference>
<dbReference type="GO" id="GO:0005886">
    <property type="term" value="C:plasma membrane"/>
    <property type="evidence" value="ECO:0007669"/>
    <property type="project" value="UniProtKB-SubCell"/>
</dbReference>
<reference evidence="10" key="1">
    <citation type="journal article" date="2016" name="Genome Announc.">
        <title>Draft Genome Sequences of Two Novel Amoeba-Resistant Intranuclear Bacteria, 'Candidatus Berkiella cookevillensis' and 'Candidatus Berkiella aquae'.</title>
        <authorList>
            <person name="Mehari Y.T."/>
            <person name="Arivett B.A."/>
            <person name="Farone A.L."/>
            <person name="Gunderson J.H."/>
            <person name="Farone M.B."/>
        </authorList>
    </citation>
    <scope>NUCLEOTIDE SEQUENCE</scope>
    <source>
        <strain evidence="10">CC99</strain>
    </source>
</reference>
<feature type="transmembrane region" description="Helical" evidence="9">
    <location>
        <begin position="397"/>
        <end position="413"/>
    </location>
</feature>
<feature type="transmembrane region" description="Helical" evidence="9">
    <location>
        <begin position="364"/>
        <end position="385"/>
    </location>
</feature>
<feature type="transmembrane region" description="Helical" evidence="9">
    <location>
        <begin position="58"/>
        <end position="79"/>
    </location>
</feature>
<sequence length="453" mass="49091">MTLNLNWSISLMSHAVSPTAPRRLGILQTTSLVTGNLVGSGVFLLPATLALFGNLSLIAWLLTGLGALMLAWIFAQMSLSYPQNGGPHHFVTEAFGQKYGYWVAWGYWVLSWISNAALIVAAVSYIGPLLGNLSSFQILALELGILCVITLINILGIQIAGKFEFIMTSLKLIPLVCIPLAGLYFIDWSTLSFSLPDTEMKFDGLKSAMFLTIWAFVGLETATVTGGEIKNPTKTIPFATLCGTGLALLVYLLGSFVMLNLLGAEPLSVSKAPYADLAGLLFGGSWTTLIAIAAIICCLGSFNGWTMVVGRIAQGAADQKLFPSFFAKTDKNGTPVISLLISASCTLPMLILSLREDLISQFNLIIDVSITLILLIYAACIFAFFKLFYKKIQAQHIAIGIGSLCFVFFSIWAAGIKMIMLSLILLILGLPMYLLQRKHALYRTLNTELTPNT</sequence>
<evidence type="ECO:0000256" key="5">
    <source>
        <dbReference type="ARBA" id="ARBA00022692"/>
    </source>
</evidence>
<dbReference type="PANTHER" id="PTHR42770">
    <property type="entry name" value="AMINO ACID TRANSPORTER-RELATED"/>
    <property type="match status" value="1"/>
</dbReference>
<comment type="function">
    <text evidence="8">Major component of the acid-resistance (AR) system allowing enteric pathogens to survive the acidic environment in the stomach. Exchanges extracellular arginine for its intracellular decarboxylation product agmatine (Agm) thereby expelling intracellular protons. Probably undergoes several conformational states in order to translocate the substrate across the membrane; keeps the substrate accessible to only 1 side of the membrane at a time by opening and closing 3 membrane-internal gates.</text>
</comment>
<keyword evidence="6 9" id="KW-1133">Transmembrane helix</keyword>
<evidence type="ECO:0000256" key="3">
    <source>
        <dbReference type="ARBA" id="ARBA00021069"/>
    </source>
</evidence>
<name>A0AAE3HNN7_9GAMM</name>
<dbReference type="GO" id="GO:0022857">
    <property type="term" value="F:transmembrane transporter activity"/>
    <property type="evidence" value="ECO:0007669"/>
    <property type="project" value="InterPro"/>
</dbReference>
<feature type="transmembrane region" description="Helical" evidence="9">
    <location>
        <begin position="32"/>
        <end position="52"/>
    </location>
</feature>
<evidence type="ECO:0000256" key="7">
    <source>
        <dbReference type="ARBA" id="ARBA00023136"/>
    </source>
</evidence>
<feature type="transmembrane region" description="Helical" evidence="9">
    <location>
        <begin position="207"/>
        <end position="226"/>
    </location>
</feature>
<gene>
    <name evidence="10" type="ORF">CC99x_003130</name>
</gene>
<organism evidence="10 11">
    <name type="scientific">Candidatus Berkiella cookevillensis</name>
    <dbReference type="NCBI Taxonomy" id="437022"/>
    <lineage>
        <taxon>Bacteria</taxon>
        <taxon>Pseudomonadati</taxon>
        <taxon>Pseudomonadota</taxon>
        <taxon>Gammaproteobacteria</taxon>
        <taxon>Candidatus Berkiellales</taxon>
        <taxon>Candidatus Berkiellaceae</taxon>
        <taxon>Candidatus Berkiella</taxon>
    </lineage>
</organism>
<evidence type="ECO:0000256" key="4">
    <source>
        <dbReference type="ARBA" id="ARBA00022475"/>
    </source>
</evidence>
<keyword evidence="5 9" id="KW-0812">Transmembrane</keyword>
<proteinExistence type="inferred from homology"/>
<keyword evidence="11" id="KW-1185">Reference proteome</keyword>
<dbReference type="EMBL" id="LKHV02000001">
    <property type="protein sequence ID" value="MCS5707891.1"/>
    <property type="molecule type" value="Genomic_DNA"/>
</dbReference>
<accession>A0AAE3HNN7</accession>
<dbReference type="PANTHER" id="PTHR42770:SF18">
    <property type="entry name" value="ARGININE_AGMATINE ANTIPORTER"/>
    <property type="match status" value="1"/>
</dbReference>
<protein>
    <recommendedName>
        <fullName evidence="3">Arginine/agmatine antiporter</fullName>
    </recommendedName>
</protein>
<feature type="transmembrane region" description="Helical" evidence="9">
    <location>
        <begin position="333"/>
        <end position="352"/>
    </location>
</feature>
<feature type="transmembrane region" description="Helical" evidence="9">
    <location>
        <begin position="238"/>
        <end position="259"/>
    </location>
</feature>
<feature type="transmembrane region" description="Helical" evidence="9">
    <location>
        <begin position="419"/>
        <end position="435"/>
    </location>
</feature>
<feature type="transmembrane region" description="Helical" evidence="9">
    <location>
        <begin position="99"/>
        <end position="126"/>
    </location>
</feature>
<feature type="transmembrane region" description="Helical" evidence="9">
    <location>
        <begin position="279"/>
        <end position="302"/>
    </location>
</feature>
<keyword evidence="4" id="KW-1003">Cell membrane</keyword>
<dbReference type="PIRSF" id="PIRSF006060">
    <property type="entry name" value="AA_transporter"/>
    <property type="match status" value="1"/>
</dbReference>
<keyword evidence="7 9" id="KW-0472">Membrane</keyword>
<dbReference type="InterPro" id="IPR050367">
    <property type="entry name" value="APC_superfamily"/>
</dbReference>
<comment type="subcellular location">
    <subcellularLocation>
        <location evidence="1">Cell membrane</location>
        <topology evidence="1">Multi-pass membrane protein</topology>
    </subcellularLocation>
</comment>
<dbReference type="Proteomes" id="UP000051494">
    <property type="component" value="Unassembled WGS sequence"/>
</dbReference>
<evidence type="ECO:0000256" key="2">
    <source>
        <dbReference type="ARBA" id="ARBA00008220"/>
    </source>
</evidence>
<feature type="transmembrane region" description="Helical" evidence="9">
    <location>
        <begin position="138"/>
        <end position="160"/>
    </location>
</feature>
<evidence type="ECO:0000256" key="8">
    <source>
        <dbReference type="ARBA" id="ARBA00045636"/>
    </source>
</evidence>
<dbReference type="Gene3D" id="1.20.1740.10">
    <property type="entry name" value="Amino acid/polyamine transporter I"/>
    <property type="match status" value="1"/>
</dbReference>
<dbReference type="InterPro" id="IPR002293">
    <property type="entry name" value="AA/rel_permease1"/>
</dbReference>
<comment type="caution">
    <text evidence="10">The sequence shown here is derived from an EMBL/GenBank/DDBJ whole genome shotgun (WGS) entry which is preliminary data.</text>
</comment>
<reference evidence="10" key="2">
    <citation type="submission" date="2021-06" db="EMBL/GenBank/DDBJ databases">
        <title>Genomic Description and Analysis of Intracellular Bacteria, Candidatus Berkiella cookevillensis and Candidatus Berkiella aquae.</title>
        <authorList>
            <person name="Kidane D.T."/>
            <person name="Mehari Y.T."/>
            <person name="Rice F.C."/>
            <person name="Arivett B.A."/>
            <person name="Farone A.L."/>
            <person name="Berk S.G."/>
            <person name="Farone M.B."/>
        </authorList>
    </citation>
    <scope>NUCLEOTIDE SEQUENCE</scope>
    <source>
        <strain evidence="10">CC99</strain>
    </source>
</reference>